<evidence type="ECO:0000313" key="3">
    <source>
        <dbReference type="Proteomes" id="UP000316851"/>
    </source>
</evidence>
<dbReference type="EMBL" id="VHHP01000005">
    <property type="protein sequence ID" value="TPR53700.1"/>
    <property type="molecule type" value="Genomic_DNA"/>
</dbReference>
<proteinExistence type="predicted"/>
<name>A0ABY2YZM4_9BACT</name>
<evidence type="ECO:0000256" key="1">
    <source>
        <dbReference type="SAM" id="Phobius"/>
    </source>
</evidence>
<keyword evidence="3" id="KW-1185">Reference proteome</keyword>
<comment type="caution">
    <text evidence="2">The sequence shown here is derived from an EMBL/GenBank/DDBJ whole genome shotgun (WGS) entry which is preliminary data.</text>
</comment>
<evidence type="ECO:0000313" key="2">
    <source>
        <dbReference type="EMBL" id="TPR53700.1"/>
    </source>
</evidence>
<keyword evidence="1" id="KW-0472">Membrane</keyword>
<dbReference type="RefSeq" id="WP_140914925.1">
    <property type="nucleotide sequence ID" value="NZ_VHHP01000005.1"/>
</dbReference>
<dbReference type="Proteomes" id="UP000316851">
    <property type="component" value="Unassembled WGS sequence"/>
</dbReference>
<evidence type="ECO:0008006" key="4">
    <source>
        <dbReference type="Google" id="ProtNLM"/>
    </source>
</evidence>
<sequence length="131" mass="15784">MAQKQKDTRDLSYDPELEKTNTIINDFNVFKNGSKFYKDYSELEMFEFFQEIRWMKAMDEKCAPIKEEAHERQNKIRIKYENYIEYDKWSDSPMAQKTRPLSKLARFLIIAAFVVVIIAMLLIIIGLNKWW</sequence>
<keyword evidence="1" id="KW-0812">Transmembrane</keyword>
<gene>
    <name evidence="2" type="ORF">FJR74_02245</name>
</gene>
<accession>A0ABY2YZM4</accession>
<keyword evidence="1" id="KW-1133">Transmembrane helix</keyword>
<feature type="transmembrane region" description="Helical" evidence="1">
    <location>
        <begin position="104"/>
        <end position="127"/>
    </location>
</feature>
<protein>
    <recommendedName>
        <fullName evidence="4">YARHG domain-containing protein</fullName>
    </recommendedName>
</protein>
<reference evidence="2" key="1">
    <citation type="submission" date="2019-06" db="EMBL/GenBank/DDBJ databases">
        <title>Mycoplasma neophronis type strain whole genome sequence.</title>
        <authorList>
            <person name="Spergser J."/>
        </authorList>
    </citation>
    <scope>NUCLEOTIDE SEQUENCE [LARGE SCALE GENOMIC DNA]</scope>
    <source>
        <strain evidence="2">DSM 24097</strain>
    </source>
</reference>
<organism evidence="2 3">
    <name type="scientific">Metamycoplasma neophronis</name>
    <dbReference type="NCBI Taxonomy" id="872983"/>
    <lineage>
        <taxon>Bacteria</taxon>
        <taxon>Bacillati</taxon>
        <taxon>Mycoplasmatota</taxon>
        <taxon>Mycoplasmoidales</taxon>
        <taxon>Metamycoplasmataceae</taxon>
        <taxon>Metamycoplasma</taxon>
    </lineage>
</organism>